<dbReference type="SUPFAM" id="SSF52540">
    <property type="entry name" value="P-loop containing nucleoside triphosphate hydrolases"/>
    <property type="match status" value="1"/>
</dbReference>
<evidence type="ECO:0000256" key="13">
    <source>
        <dbReference type="ARBA" id="ARBA00023136"/>
    </source>
</evidence>
<keyword evidence="7 20" id="KW-0808">Transferase</keyword>
<dbReference type="PANTHER" id="PTHR32309">
    <property type="entry name" value="TYROSINE-PROTEIN KINASE"/>
    <property type="match status" value="1"/>
</dbReference>
<dbReference type="Gene3D" id="3.40.50.300">
    <property type="entry name" value="P-loop containing nucleotide triphosphate hydrolases"/>
    <property type="match status" value="1"/>
</dbReference>
<organism evidence="20 21">
    <name type="scientific">Candidatus Prevotella avicola</name>
    <dbReference type="NCBI Taxonomy" id="2838738"/>
    <lineage>
        <taxon>Bacteria</taxon>
        <taxon>Pseudomonadati</taxon>
        <taxon>Bacteroidota</taxon>
        <taxon>Bacteroidia</taxon>
        <taxon>Bacteroidales</taxon>
        <taxon>Prevotellaceae</taxon>
        <taxon>Prevotella</taxon>
    </lineage>
</organism>
<dbReference type="GO" id="GO:0004715">
    <property type="term" value="F:non-membrane spanning protein tyrosine kinase activity"/>
    <property type="evidence" value="ECO:0007669"/>
    <property type="project" value="UniProtKB-EC"/>
</dbReference>
<evidence type="ECO:0000256" key="17">
    <source>
        <dbReference type="SAM" id="Phobius"/>
    </source>
</evidence>
<dbReference type="InterPro" id="IPR025669">
    <property type="entry name" value="AAA_dom"/>
</dbReference>
<sequence length="834" mass="93318">MEENKNYTSISQENAEENSTFDFNTIFTTLILNWKWFVLSIIICLGLAVVYLKLATPKYQVYAKFLIKDEENNKLSGTGSSLLNETSLGFITNSNGFDNEMEILGSRMLSINVIKELKLYTSYYKANGLKDSILYRTQPITVEIDSAHLAKLGNAEIHLTITKRENGYEVEGAYTTPLQEGAVGKEVEVNHNFTKLPATLNTGAGILTLKDNGLAMEVGDKEKVDIISPENMADNYMEQMSAEQTSKTTTIAQLTLTETSMSRAQDYLNQLALCYNEQANEDKNEIAIRTEAFINSRLEKINAELGVTEGSLEKYKKQNRVVELQLNAESAITNAEQFSQKLAQAETQLALLASLKEYMEEPHNKYQTLPSNVGLTDESATQLIAKYNEIVLERNRLLRTASESSPSVLPLTSQLDHLYTSIQRAMEQSRRSLRIERDNIASQFGKYQGQVGQTPEQERTLNEIGRQQEVRSGLYLMLLQKREENSINLAATADKGKLIDGPTVEGKVSPKTPIILLAALVLGLGIPFGILFLLEFFRYKIDGHEDVEKLTKLPILGDVAVANESSKGRAEIVVQENVNNMMEEIFRSMRTNLQFMLKEGEKTIMFTSSTSGEGKTFVASNLAICFALLGKKVILIGLDIRKPRLADLFRIDNKHTGITNLLVKNNVTWEDVQKQILPSEVNANMDLLMAGPVPPNPAELLSRPTLDKIFEILREHYDYILVDTAPVGLVTDTLHISRVANITAYVTRADYTPKENILMVNKLAEDGKLPNVSIIINGIDMSLNKNSFRYGYGKYGKYGKYGHYGHYGHYGSYGSYGNYSNSHYGNANDNSIKK</sequence>
<dbReference type="InterPro" id="IPR003856">
    <property type="entry name" value="LPS_length_determ_N"/>
</dbReference>
<dbReference type="GO" id="GO:0042802">
    <property type="term" value="F:identical protein binding"/>
    <property type="evidence" value="ECO:0007669"/>
    <property type="project" value="UniProtKB-ARBA"/>
</dbReference>
<dbReference type="GO" id="GO:0005886">
    <property type="term" value="C:plasma membrane"/>
    <property type="evidence" value="ECO:0007669"/>
    <property type="project" value="UniProtKB-SubCell"/>
</dbReference>
<dbReference type="EC" id="2.7.10.2" evidence="4"/>
<dbReference type="AlphaFoldDB" id="A0A9D2FZQ2"/>
<keyword evidence="14" id="KW-0829">Tyrosine-protein kinase</keyword>
<dbReference type="NCBIfam" id="TIGR01007">
    <property type="entry name" value="eps_fam"/>
    <property type="match status" value="1"/>
</dbReference>
<keyword evidence="11" id="KW-0067">ATP-binding</keyword>
<evidence type="ECO:0000313" key="21">
    <source>
        <dbReference type="Proteomes" id="UP000824055"/>
    </source>
</evidence>
<keyword evidence="6" id="KW-0997">Cell inner membrane</keyword>
<feature type="domain" description="Polysaccharide chain length determinant N-terminal" evidence="18">
    <location>
        <begin position="20"/>
        <end position="117"/>
    </location>
</feature>
<keyword evidence="8 17" id="KW-0812">Transmembrane</keyword>
<feature type="domain" description="AAA" evidence="19">
    <location>
        <begin position="602"/>
        <end position="727"/>
    </location>
</feature>
<dbReference type="FunFam" id="3.40.50.300:FF:000527">
    <property type="entry name" value="Tyrosine-protein kinase etk"/>
    <property type="match status" value="1"/>
</dbReference>
<evidence type="ECO:0000256" key="2">
    <source>
        <dbReference type="ARBA" id="ARBA00007316"/>
    </source>
</evidence>
<comment type="caution">
    <text evidence="20">The sequence shown here is derived from an EMBL/GenBank/DDBJ whole genome shotgun (WGS) entry which is preliminary data.</text>
</comment>
<evidence type="ECO:0000256" key="10">
    <source>
        <dbReference type="ARBA" id="ARBA00022777"/>
    </source>
</evidence>
<evidence type="ECO:0000256" key="6">
    <source>
        <dbReference type="ARBA" id="ARBA00022519"/>
    </source>
</evidence>
<evidence type="ECO:0000256" key="14">
    <source>
        <dbReference type="ARBA" id="ARBA00023137"/>
    </source>
</evidence>
<reference evidence="20" key="1">
    <citation type="journal article" date="2021" name="PeerJ">
        <title>Extensive microbial diversity within the chicken gut microbiome revealed by metagenomics and culture.</title>
        <authorList>
            <person name="Gilroy R."/>
            <person name="Ravi A."/>
            <person name="Getino M."/>
            <person name="Pursley I."/>
            <person name="Horton D.L."/>
            <person name="Alikhan N.F."/>
            <person name="Baker D."/>
            <person name="Gharbi K."/>
            <person name="Hall N."/>
            <person name="Watson M."/>
            <person name="Adriaenssens E.M."/>
            <person name="Foster-Nyarko E."/>
            <person name="Jarju S."/>
            <person name="Secka A."/>
            <person name="Antonio M."/>
            <person name="Oren A."/>
            <person name="Chaudhuri R.R."/>
            <person name="La Ragione R."/>
            <person name="Hildebrand F."/>
            <person name="Pallen M.J."/>
        </authorList>
    </citation>
    <scope>NUCLEOTIDE SEQUENCE</scope>
    <source>
        <strain evidence="20">ChiHecec3B27-8219</strain>
    </source>
</reference>
<keyword evidence="13 17" id="KW-0472">Membrane</keyword>
<evidence type="ECO:0000256" key="1">
    <source>
        <dbReference type="ARBA" id="ARBA00004429"/>
    </source>
</evidence>
<keyword evidence="10" id="KW-0418">Kinase</keyword>
<feature type="coiled-coil region" evidence="16">
    <location>
        <begin position="298"/>
        <end position="355"/>
    </location>
</feature>
<name>A0A9D2FZQ2_9BACT</name>
<protein>
    <recommendedName>
        <fullName evidence="4">non-specific protein-tyrosine kinase</fullName>
        <ecNumber evidence="4">2.7.10.2</ecNumber>
    </recommendedName>
</protein>
<keyword evidence="5" id="KW-1003">Cell membrane</keyword>
<evidence type="ECO:0000313" key="20">
    <source>
        <dbReference type="EMBL" id="HIZ69767.1"/>
    </source>
</evidence>
<dbReference type="InterPro" id="IPR005702">
    <property type="entry name" value="Wzc-like_C"/>
</dbReference>
<keyword evidence="12 17" id="KW-1133">Transmembrane helix</keyword>
<evidence type="ECO:0000256" key="5">
    <source>
        <dbReference type="ARBA" id="ARBA00022475"/>
    </source>
</evidence>
<dbReference type="GO" id="GO:0005524">
    <property type="term" value="F:ATP binding"/>
    <property type="evidence" value="ECO:0007669"/>
    <property type="project" value="UniProtKB-KW"/>
</dbReference>
<comment type="similarity">
    <text evidence="2">Belongs to the CpsD/CapB family.</text>
</comment>
<accession>A0A9D2FZQ2</accession>
<dbReference type="Pfam" id="PF13614">
    <property type="entry name" value="AAA_31"/>
    <property type="match status" value="1"/>
</dbReference>
<evidence type="ECO:0000259" key="19">
    <source>
        <dbReference type="Pfam" id="PF13614"/>
    </source>
</evidence>
<evidence type="ECO:0000256" key="16">
    <source>
        <dbReference type="SAM" id="Coils"/>
    </source>
</evidence>
<keyword evidence="9" id="KW-0547">Nucleotide-binding</keyword>
<dbReference type="Proteomes" id="UP000824055">
    <property type="component" value="Unassembled WGS sequence"/>
</dbReference>
<evidence type="ECO:0000256" key="7">
    <source>
        <dbReference type="ARBA" id="ARBA00022679"/>
    </source>
</evidence>
<proteinExistence type="inferred from homology"/>
<evidence type="ECO:0000256" key="9">
    <source>
        <dbReference type="ARBA" id="ARBA00022741"/>
    </source>
</evidence>
<comment type="catalytic activity">
    <reaction evidence="15">
        <text>L-tyrosyl-[protein] + ATP = O-phospho-L-tyrosyl-[protein] + ADP + H(+)</text>
        <dbReference type="Rhea" id="RHEA:10596"/>
        <dbReference type="Rhea" id="RHEA-COMP:10136"/>
        <dbReference type="Rhea" id="RHEA-COMP:20101"/>
        <dbReference type="ChEBI" id="CHEBI:15378"/>
        <dbReference type="ChEBI" id="CHEBI:30616"/>
        <dbReference type="ChEBI" id="CHEBI:46858"/>
        <dbReference type="ChEBI" id="CHEBI:61978"/>
        <dbReference type="ChEBI" id="CHEBI:456216"/>
        <dbReference type="EC" id="2.7.10.2"/>
    </reaction>
</comment>
<evidence type="ECO:0000259" key="18">
    <source>
        <dbReference type="Pfam" id="PF02706"/>
    </source>
</evidence>
<evidence type="ECO:0000256" key="15">
    <source>
        <dbReference type="ARBA" id="ARBA00051245"/>
    </source>
</evidence>
<dbReference type="CDD" id="cd05387">
    <property type="entry name" value="BY-kinase"/>
    <property type="match status" value="1"/>
</dbReference>
<evidence type="ECO:0000256" key="3">
    <source>
        <dbReference type="ARBA" id="ARBA00008883"/>
    </source>
</evidence>
<dbReference type="PANTHER" id="PTHR32309:SF13">
    <property type="entry name" value="FERRIC ENTEROBACTIN TRANSPORT PROTEIN FEPE"/>
    <property type="match status" value="1"/>
</dbReference>
<evidence type="ECO:0000256" key="12">
    <source>
        <dbReference type="ARBA" id="ARBA00022989"/>
    </source>
</evidence>
<evidence type="ECO:0000256" key="4">
    <source>
        <dbReference type="ARBA" id="ARBA00011903"/>
    </source>
</evidence>
<feature type="transmembrane region" description="Helical" evidence="17">
    <location>
        <begin position="36"/>
        <end position="54"/>
    </location>
</feature>
<dbReference type="EMBL" id="DXBE01000056">
    <property type="protein sequence ID" value="HIZ69767.1"/>
    <property type="molecule type" value="Genomic_DNA"/>
</dbReference>
<dbReference type="InterPro" id="IPR050445">
    <property type="entry name" value="Bact_polysacc_biosynth/exp"/>
</dbReference>
<dbReference type="Pfam" id="PF02706">
    <property type="entry name" value="Wzz"/>
    <property type="match status" value="1"/>
</dbReference>
<gene>
    <name evidence="20" type="ORF">H9966_07810</name>
</gene>
<dbReference type="InterPro" id="IPR027417">
    <property type="entry name" value="P-loop_NTPase"/>
</dbReference>
<reference evidence="20" key="2">
    <citation type="submission" date="2021-04" db="EMBL/GenBank/DDBJ databases">
        <authorList>
            <person name="Gilroy R."/>
        </authorList>
    </citation>
    <scope>NUCLEOTIDE SEQUENCE</scope>
    <source>
        <strain evidence="20">ChiHecec3B27-8219</strain>
    </source>
</reference>
<feature type="transmembrane region" description="Helical" evidence="17">
    <location>
        <begin position="514"/>
        <end position="534"/>
    </location>
</feature>
<evidence type="ECO:0000256" key="8">
    <source>
        <dbReference type="ARBA" id="ARBA00022692"/>
    </source>
</evidence>
<comment type="similarity">
    <text evidence="3">Belongs to the etk/wzc family.</text>
</comment>
<keyword evidence="16" id="KW-0175">Coiled coil</keyword>
<evidence type="ECO:0000256" key="11">
    <source>
        <dbReference type="ARBA" id="ARBA00022840"/>
    </source>
</evidence>
<comment type="subcellular location">
    <subcellularLocation>
        <location evidence="1">Cell inner membrane</location>
        <topology evidence="1">Multi-pass membrane protein</topology>
    </subcellularLocation>
</comment>